<evidence type="ECO:0000313" key="2">
    <source>
        <dbReference type="Proteomes" id="UP001367508"/>
    </source>
</evidence>
<reference evidence="1 2" key="1">
    <citation type="submission" date="2024-01" db="EMBL/GenBank/DDBJ databases">
        <title>The genomes of 5 underutilized Papilionoideae crops provide insights into root nodulation and disease resistanc.</title>
        <authorList>
            <person name="Jiang F."/>
        </authorList>
    </citation>
    <scope>NUCLEOTIDE SEQUENCE [LARGE SCALE GENOMIC DNA]</scope>
    <source>
        <strain evidence="1">LVBAO_FW01</strain>
        <tissue evidence="1">Leaves</tissue>
    </source>
</reference>
<evidence type="ECO:0000313" key="1">
    <source>
        <dbReference type="EMBL" id="KAK7361262.1"/>
    </source>
</evidence>
<name>A0AAN9R6Q4_CANGL</name>
<gene>
    <name evidence="1" type="ORF">VNO77_03311</name>
</gene>
<organism evidence="1 2">
    <name type="scientific">Canavalia gladiata</name>
    <name type="common">Sword bean</name>
    <name type="synonym">Dolichos gladiatus</name>
    <dbReference type="NCBI Taxonomy" id="3824"/>
    <lineage>
        <taxon>Eukaryota</taxon>
        <taxon>Viridiplantae</taxon>
        <taxon>Streptophyta</taxon>
        <taxon>Embryophyta</taxon>
        <taxon>Tracheophyta</taxon>
        <taxon>Spermatophyta</taxon>
        <taxon>Magnoliopsida</taxon>
        <taxon>eudicotyledons</taxon>
        <taxon>Gunneridae</taxon>
        <taxon>Pentapetalae</taxon>
        <taxon>rosids</taxon>
        <taxon>fabids</taxon>
        <taxon>Fabales</taxon>
        <taxon>Fabaceae</taxon>
        <taxon>Papilionoideae</taxon>
        <taxon>50 kb inversion clade</taxon>
        <taxon>NPAAA clade</taxon>
        <taxon>indigoferoid/millettioid clade</taxon>
        <taxon>Phaseoleae</taxon>
        <taxon>Canavalia</taxon>
    </lineage>
</organism>
<proteinExistence type="predicted"/>
<dbReference type="EMBL" id="JAYMYQ010000001">
    <property type="protein sequence ID" value="KAK7361262.1"/>
    <property type="molecule type" value="Genomic_DNA"/>
</dbReference>
<protein>
    <submittedName>
        <fullName evidence="1">Uncharacterized protein</fullName>
    </submittedName>
</protein>
<dbReference type="Proteomes" id="UP001367508">
    <property type="component" value="Unassembled WGS sequence"/>
</dbReference>
<comment type="caution">
    <text evidence="1">The sequence shown here is derived from an EMBL/GenBank/DDBJ whole genome shotgun (WGS) entry which is preliminary data.</text>
</comment>
<dbReference type="AlphaFoldDB" id="A0AAN9R6Q4"/>
<accession>A0AAN9R6Q4</accession>
<sequence>MLPVEFTDCLIHMLLQPKQCPKRPNLDILEERLIDLYDSSTLKGVFCGSIISGLTTMIITCKIERWWVRFLVFKDGTSLGGDDQWLYSKVASDYDTLVDSPSKHVPR</sequence>
<keyword evidence="2" id="KW-1185">Reference proteome</keyword>